<proteinExistence type="predicted"/>
<dbReference type="Proteomes" id="UP000887580">
    <property type="component" value="Unplaced"/>
</dbReference>
<dbReference type="WBParaSite" id="PS1159_v2.g14024.t1">
    <property type="protein sequence ID" value="PS1159_v2.g14024.t1"/>
    <property type="gene ID" value="PS1159_v2.g14024"/>
</dbReference>
<accession>A0AC35F7V0</accession>
<reference evidence="2" key="1">
    <citation type="submission" date="2022-11" db="UniProtKB">
        <authorList>
            <consortium name="WormBaseParasite"/>
        </authorList>
    </citation>
    <scope>IDENTIFICATION</scope>
</reference>
<protein>
    <submittedName>
        <fullName evidence="2">DUF2428 domain-containing protein</fullName>
    </submittedName>
</protein>
<evidence type="ECO:0000313" key="1">
    <source>
        <dbReference type="Proteomes" id="UP000887580"/>
    </source>
</evidence>
<name>A0AC35F7V0_9BILA</name>
<evidence type="ECO:0000313" key="2">
    <source>
        <dbReference type="WBParaSite" id="PS1159_v2.g14024.t1"/>
    </source>
</evidence>
<sequence length="885" mass="102802">MLKNDTIITGCSSSSNDNDAEKKELLCQVLNVSLSVGFLNQKISKEWKESCCENHGIFLADYVLKSILQELNAPGQRTPTRLLDLSEEEIEYNLELAALMKNYISRYIRDPIPIVCHTTLDALDNFMQSNLNFGSNEENILESLCQMFFERLTKFTIRALILFMKHTRCDLIDEETWTRLYAKIGHPELTTAITDLIVFHGIKLANENKDIGIHFDEMRRCLLEGSIEQRRAIQTKLLPKMFKSVELRNVFNNESMTLLNVHDEFYAAANPIRAIEVVLSMTKFFIFNPTSTALSWHDCVDVQLLAEAIVVDDVEVRMLAWHLICQNPRLTRPFSFDELLLARLFITSNMTEQSPGIRQKIVAEFKILMQRMRESYKLLKKKSTPENCDLFYELASSELFPAKTSEISSNSECNEIILNNHKEFLQFIHEFIFDSIGEEANFNRKLLALFLIEMMHESEASYKNGAADLMYKELEMQSWLNQECYDRLRAVMSDDFEINQGIAERLLSKLRFKNVKRPHYDSLFFFLDLMYKELEMQSWLNQECYDRLRAVMSDDFEINQGIAERLLSKLRFKNVKRPHYDSIPLNFKNNYYKSRCFWKDVFAGGDQHLQAVMKQIQILIKKEIENIERDKEEYLGGQIPLTNLIIYINGFFESGIYSEIDNIKPWEIYIPQTLIPLCLTVGKLVSPVVHSAAPEGFYPDDKSDDIDGKKGKERAKKAQQLLVNCWRTHKEISVVFKNFLGFAFEKNAFQPLSKDGMKLLPPNLLQNLKDYLWTQLTECRQIGAFESAATTFQIICSILWKLEDTTKKEEEDNLPYDYSSIESPTKILDKLIRCLEGKDHDRINLCETRRSAGLPPLIVAILTTEPKQRDHSAFVNTMERMFAIK</sequence>
<organism evidence="1 2">
    <name type="scientific">Panagrolaimus sp. PS1159</name>
    <dbReference type="NCBI Taxonomy" id="55785"/>
    <lineage>
        <taxon>Eukaryota</taxon>
        <taxon>Metazoa</taxon>
        <taxon>Ecdysozoa</taxon>
        <taxon>Nematoda</taxon>
        <taxon>Chromadorea</taxon>
        <taxon>Rhabditida</taxon>
        <taxon>Tylenchina</taxon>
        <taxon>Panagrolaimomorpha</taxon>
        <taxon>Panagrolaimoidea</taxon>
        <taxon>Panagrolaimidae</taxon>
        <taxon>Panagrolaimus</taxon>
    </lineage>
</organism>